<dbReference type="EMBL" id="BMAV01006539">
    <property type="protein sequence ID" value="GFY48584.1"/>
    <property type="molecule type" value="Genomic_DNA"/>
</dbReference>
<proteinExistence type="predicted"/>
<protein>
    <submittedName>
        <fullName evidence="1">Uncharacterized protein</fullName>
    </submittedName>
</protein>
<gene>
    <name evidence="1" type="ORF">TNIN_372331</name>
</gene>
<dbReference type="AlphaFoldDB" id="A0A8X6X9R2"/>
<sequence length="90" mass="10377">MATTSLKTSLFRTSFNFTKDSSSLVSLRKSLKQFAWFPSPWSQLNPDVCNILHTFSIVFQPLFRLITDSSTYDSTCCNTERCDEAEYEPF</sequence>
<accession>A0A8X6X9R2</accession>
<keyword evidence="2" id="KW-1185">Reference proteome</keyword>
<organism evidence="1 2">
    <name type="scientific">Trichonephila inaurata madagascariensis</name>
    <dbReference type="NCBI Taxonomy" id="2747483"/>
    <lineage>
        <taxon>Eukaryota</taxon>
        <taxon>Metazoa</taxon>
        <taxon>Ecdysozoa</taxon>
        <taxon>Arthropoda</taxon>
        <taxon>Chelicerata</taxon>
        <taxon>Arachnida</taxon>
        <taxon>Araneae</taxon>
        <taxon>Araneomorphae</taxon>
        <taxon>Entelegynae</taxon>
        <taxon>Araneoidea</taxon>
        <taxon>Nephilidae</taxon>
        <taxon>Trichonephila</taxon>
        <taxon>Trichonephila inaurata</taxon>
    </lineage>
</organism>
<evidence type="ECO:0000313" key="1">
    <source>
        <dbReference type="EMBL" id="GFY48584.1"/>
    </source>
</evidence>
<evidence type="ECO:0000313" key="2">
    <source>
        <dbReference type="Proteomes" id="UP000886998"/>
    </source>
</evidence>
<comment type="caution">
    <text evidence="1">The sequence shown here is derived from an EMBL/GenBank/DDBJ whole genome shotgun (WGS) entry which is preliminary data.</text>
</comment>
<dbReference type="Proteomes" id="UP000886998">
    <property type="component" value="Unassembled WGS sequence"/>
</dbReference>
<name>A0A8X6X9R2_9ARAC</name>
<reference evidence="1" key="1">
    <citation type="submission" date="2020-08" db="EMBL/GenBank/DDBJ databases">
        <title>Multicomponent nature underlies the extraordinary mechanical properties of spider dragline silk.</title>
        <authorList>
            <person name="Kono N."/>
            <person name="Nakamura H."/>
            <person name="Mori M."/>
            <person name="Yoshida Y."/>
            <person name="Ohtoshi R."/>
            <person name="Malay A.D."/>
            <person name="Moran D.A.P."/>
            <person name="Tomita M."/>
            <person name="Numata K."/>
            <person name="Arakawa K."/>
        </authorList>
    </citation>
    <scope>NUCLEOTIDE SEQUENCE</scope>
</reference>